<evidence type="ECO:0000313" key="3">
    <source>
        <dbReference type="Proteomes" id="UP000028525"/>
    </source>
</evidence>
<feature type="transmembrane region" description="Helical" evidence="1">
    <location>
        <begin position="55"/>
        <end position="76"/>
    </location>
</feature>
<reference evidence="2 3" key="1">
    <citation type="submission" date="2014-07" db="EMBL/GenBank/DDBJ databases">
        <title>Draft genome of Clostridium celerecrescens 152B isolated from sediments associated with methane hydrate from Krishna Godavari basin.</title>
        <authorList>
            <person name="Honkalas V.S."/>
            <person name="Dabir A.P."/>
            <person name="Arora P."/>
            <person name="Dhakephalkar P.K."/>
        </authorList>
    </citation>
    <scope>NUCLEOTIDE SEQUENCE [LARGE SCALE GENOMIC DNA]</scope>
    <source>
        <strain evidence="2 3">152B</strain>
    </source>
</reference>
<gene>
    <name evidence="2" type="ORF">IO98_05810</name>
</gene>
<feature type="transmembrane region" description="Helical" evidence="1">
    <location>
        <begin position="113"/>
        <end position="132"/>
    </location>
</feature>
<evidence type="ECO:0000313" key="2">
    <source>
        <dbReference type="EMBL" id="KEZ90899.1"/>
    </source>
</evidence>
<keyword evidence="1" id="KW-0472">Membrane</keyword>
<sequence>MEYISELLKGVIIGVANILPGISGGMLAITMGVYDKIIHAVTQLFREPLKSLRILLPYGVGAMAGIVFLSLAFEYLFHTYPLQTKMAFLGLIGGGLPALFQKSFSKDREDRKKGILTAALTCGVVILITFIAETNITSGSSGEGMNMASGAAYLSSEKFWVFTLFLVGLVAAATMVVPGVSGSMIMMMLGFYEPILQTNNACIRALSSFDFQSLLFNGTVLVPYAAGLLIGVFLFAKVVERLLTRHKRQMYRVIIGLVFSSPFVILWDMPWEMVKLYELLGGIALALLGYVAAELLGGEG</sequence>
<dbReference type="InterPro" id="IPR007163">
    <property type="entry name" value="VCA0040-like"/>
</dbReference>
<dbReference type="AlphaFoldDB" id="A0A084JPL5"/>
<organism evidence="2 3">
    <name type="scientific">Lacrimispora celerecrescens</name>
    <dbReference type="NCBI Taxonomy" id="29354"/>
    <lineage>
        <taxon>Bacteria</taxon>
        <taxon>Bacillati</taxon>
        <taxon>Bacillota</taxon>
        <taxon>Clostridia</taxon>
        <taxon>Lachnospirales</taxon>
        <taxon>Lachnospiraceae</taxon>
        <taxon>Lacrimispora</taxon>
    </lineage>
</organism>
<feature type="transmembrane region" description="Helical" evidence="1">
    <location>
        <begin position="159"/>
        <end position="180"/>
    </location>
</feature>
<accession>A0A084JPL5</accession>
<dbReference type="Pfam" id="PF04018">
    <property type="entry name" value="VCA0040-like"/>
    <property type="match status" value="1"/>
</dbReference>
<feature type="transmembrane region" description="Helical" evidence="1">
    <location>
        <begin position="250"/>
        <end position="269"/>
    </location>
</feature>
<dbReference type="EMBL" id="JPME01000008">
    <property type="protein sequence ID" value="KEZ90899.1"/>
    <property type="molecule type" value="Genomic_DNA"/>
</dbReference>
<keyword evidence="1" id="KW-1133">Transmembrane helix</keyword>
<feature type="transmembrane region" description="Helical" evidence="1">
    <location>
        <begin position="214"/>
        <end position="238"/>
    </location>
</feature>
<comment type="caution">
    <text evidence="2">The sequence shown here is derived from an EMBL/GenBank/DDBJ whole genome shotgun (WGS) entry which is preliminary data.</text>
</comment>
<proteinExistence type="predicted"/>
<keyword evidence="3" id="KW-1185">Reference proteome</keyword>
<dbReference type="OrthoDB" id="9793746at2"/>
<dbReference type="PANTHER" id="PTHR37308">
    <property type="entry name" value="INTEGRAL MEMBRANE PROTEIN"/>
    <property type="match status" value="1"/>
</dbReference>
<keyword evidence="1" id="KW-0812">Transmembrane</keyword>
<evidence type="ECO:0000256" key="1">
    <source>
        <dbReference type="SAM" id="Phobius"/>
    </source>
</evidence>
<name>A0A084JPL5_9FIRM</name>
<dbReference type="STRING" id="29354.IO98_05810"/>
<dbReference type="RefSeq" id="WP_038278894.1">
    <property type="nucleotide sequence ID" value="NZ_JPME01000008.1"/>
</dbReference>
<feature type="transmembrane region" description="Helical" evidence="1">
    <location>
        <begin position="276"/>
        <end position="293"/>
    </location>
</feature>
<feature type="transmembrane region" description="Helical" evidence="1">
    <location>
        <begin position="12"/>
        <end position="34"/>
    </location>
</feature>
<dbReference type="Proteomes" id="UP000028525">
    <property type="component" value="Unassembled WGS sequence"/>
</dbReference>
<protein>
    <submittedName>
        <fullName evidence="2">Membrane protein</fullName>
    </submittedName>
</protein>
<dbReference type="PANTHER" id="PTHR37308:SF1">
    <property type="entry name" value="POLYPRENYL-PHOSPHATE TRANSPORTER"/>
    <property type="match status" value="1"/>
</dbReference>